<feature type="transmembrane region" description="Helical" evidence="1">
    <location>
        <begin position="23"/>
        <end position="44"/>
    </location>
</feature>
<keyword evidence="1" id="KW-0472">Membrane</keyword>
<protein>
    <submittedName>
        <fullName evidence="2">GLPGLI family protein</fullName>
    </submittedName>
</protein>
<proteinExistence type="predicted"/>
<keyword evidence="1" id="KW-0812">Transmembrane</keyword>
<reference evidence="2 3" key="1">
    <citation type="submission" date="2016-10" db="EMBL/GenBank/DDBJ databases">
        <authorList>
            <person name="de Groot N.N."/>
        </authorList>
    </citation>
    <scope>NUCLEOTIDE SEQUENCE [LARGE SCALE GENOMIC DNA]</scope>
    <source>
        <strain evidence="2 3">DSM 24015</strain>
    </source>
</reference>
<keyword evidence="3" id="KW-1185">Reference proteome</keyword>
<dbReference type="InterPro" id="IPR005901">
    <property type="entry name" value="GLPGLI"/>
</dbReference>
<evidence type="ECO:0000313" key="2">
    <source>
        <dbReference type="EMBL" id="SDE17338.1"/>
    </source>
</evidence>
<organism evidence="2 3">
    <name type="scientific">Riemerella columbipharyngis</name>
    <dbReference type="NCBI Taxonomy" id="1071918"/>
    <lineage>
        <taxon>Bacteria</taxon>
        <taxon>Pseudomonadati</taxon>
        <taxon>Bacteroidota</taxon>
        <taxon>Flavobacteriia</taxon>
        <taxon>Flavobacteriales</taxon>
        <taxon>Weeksellaceae</taxon>
        <taxon>Riemerella</taxon>
    </lineage>
</organism>
<keyword evidence="1" id="KW-1133">Transmembrane helix</keyword>
<evidence type="ECO:0000256" key="1">
    <source>
        <dbReference type="SAM" id="Phobius"/>
    </source>
</evidence>
<accession>A0A1G7AR34</accession>
<name>A0A1G7AR34_9FLAO</name>
<dbReference type="EMBL" id="FNAS01000004">
    <property type="protein sequence ID" value="SDE17338.1"/>
    <property type="molecule type" value="Genomic_DNA"/>
</dbReference>
<dbReference type="Pfam" id="PF09697">
    <property type="entry name" value="Porph_ging"/>
    <property type="match status" value="1"/>
</dbReference>
<sequence>MKISIIDDKIVNNVVTAWFTPDIPIHVGPSIFSGLPVFIILLNYNHETYLMKNMEQDINVGSIAFPTEGTKITEEGYLKYIQE</sequence>
<dbReference type="AlphaFoldDB" id="A0A1G7AR34"/>
<gene>
    <name evidence="2" type="ORF">SAMN05421544_10468</name>
</gene>
<dbReference type="STRING" id="1071918.SAMN05421544_10468"/>
<dbReference type="Proteomes" id="UP000198517">
    <property type="component" value="Unassembled WGS sequence"/>
</dbReference>
<evidence type="ECO:0000313" key="3">
    <source>
        <dbReference type="Proteomes" id="UP000198517"/>
    </source>
</evidence>